<keyword evidence="3" id="KW-1003">Cell membrane</keyword>
<dbReference type="InterPro" id="IPR000515">
    <property type="entry name" value="MetI-like"/>
</dbReference>
<evidence type="ECO:0000256" key="6">
    <source>
        <dbReference type="ARBA" id="ARBA00023136"/>
    </source>
</evidence>
<reference evidence="9 10" key="1">
    <citation type="journal article" date="2020" name="Proc. Natl. Acad. Sci. U.S.A.">
        <title>Ecological drivers of bacterial community assembly in synthetic phycospheres.</title>
        <authorList>
            <person name="Fu H."/>
            <person name="Uchimiya M."/>
            <person name="Gore J."/>
            <person name="Moran M.A."/>
        </authorList>
    </citation>
    <scope>NUCLEOTIDE SEQUENCE [LARGE SCALE GENOMIC DNA]</scope>
    <source>
        <strain evidence="9">HF-Din03</strain>
    </source>
</reference>
<evidence type="ECO:0000313" key="10">
    <source>
        <dbReference type="Proteomes" id="UP000565723"/>
    </source>
</evidence>
<evidence type="ECO:0000256" key="2">
    <source>
        <dbReference type="ARBA" id="ARBA00022448"/>
    </source>
</evidence>
<evidence type="ECO:0000259" key="8">
    <source>
        <dbReference type="PROSITE" id="PS50928"/>
    </source>
</evidence>
<evidence type="ECO:0000313" key="9">
    <source>
        <dbReference type="EMBL" id="NVK96218.1"/>
    </source>
</evidence>
<comment type="similarity">
    <text evidence="7">Belongs to the binding-protein-dependent transport system permease family.</text>
</comment>
<dbReference type="SUPFAM" id="SSF161098">
    <property type="entry name" value="MetI-like"/>
    <property type="match status" value="1"/>
</dbReference>
<dbReference type="RefSeq" id="WP_011047382.1">
    <property type="nucleotide sequence ID" value="NZ_CP076685.1"/>
</dbReference>
<comment type="caution">
    <text evidence="9">The sequence shown here is derived from an EMBL/GenBank/DDBJ whole genome shotgun (WGS) entry which is preliminary data.</text>
</comment>
<feature type="transmembrane region" description="Helical" evidence="7">
    <location>
        <begin position="20"/>
        <end position="40"/>
    </location>
</feature>
<protein>
    <submittedName>
        <fullName evidence="9">ABC transporter permease</fullName>
    </submittedName>
</protein>
<comment type="subcellular location">
    <subcellularLocation>
        <location evidence="1 7">Cell membrane</location>
        <topology evidence="1 7">Multi-pass membrane protein</topology>
    </subcellularLocation>
</comment>
<dbReference type="GO" id="GO:0055085">
    <property type="term" value="P:transmembrane transport"/>
    <property type="evidence" value="ECO:0007669"/>
    <property type="project" value="InterPro"/>
</dbReference>
<sequence length="291" mass="31121">MSDATEIAKPRASVFAGLRLTWTAVLAGSVLLFWLILALFGPWIAPHGEAEIISGTTFAPIGEGGLLGTDKLGRDVFSRLIYGVRTTLLLALITTVISFTFGVTLGFAAAILKGWFDIVVSRIVEAFMAFPSTLLALVVIGAFGTSITVLVLTVGLVLSTSVFRVSRALGYDIGVMDFVEAARARGEGTWWILTREILPNSMAPLIAEFGLRFTFSILFLSGLSFLGLGVQEPAADWGLMVQENVGGLFLGSSAALIPAACIASLTVAMNLLVDWFQQRQQGETVLEKIDQ</sequence>
<evidence type="ECO:0000256" key="3">
    <source>
        <dbReference type="ARBA" id="ARBA00022475"/>
    </source>
</evidence>
<keyword evidence="5 7" id="KW-1133">Transmembrane helix</keyword>
<dbReference type="EMBL" id="JABXIY010000012">
    <property type="protein sequence ID" value="NVK96218.1"/>
    <property type="molecule type" value="Genomic_DNA"/>
</dbReference>
<dbReference type="CDD" id="cd06261">
    <property type="entry name" value="TM_PBP2"/>
    <property type="match status" value="1"/>
</dbReference>
<feature type="transmembrane region" description="Helical" evidence="7">
    <location>
        <begin position="248"/>
        <end position="273"/>
    </location>
</feature>
<keyword evidence="6 7" id="KW-0472">Membrane</keyword>
<keyword evidence="2 7" id="KW-0813">Transport</keyword>
<dbReference type="InterPro" id="IPR035906">
    <property type="entry name" value="MetI-like_sf"/>
</dbReference>
<dbReference type="Pfam" id="PF00528">
    <property type="entry name" value="BPD_transp_1"/>
    <property type="match status" value="1"/>
</dbReference>
<dbReference type="PANTHER" id="PTHR43386">
    <property type="entry name" value="OLIGOPEPTIDE TRANSPORT SYSTEM PERMEASE PROTEIN APPC"/>
    <property type="match status" value="1"/>
</dbReference>
<evidence type="ECO:0000256" key="5">
    <source>
        <dbReference type="ARBA" id="ARBA00022989"/>
    </source>
</evidence>
<dbReference type="AlphaFoldDB" id="A0A850LE82"/>
<dbReference type="InterPro" id="IPR050366">
    <property type="entry name" value="BP-dependent_transpt_permease"/>
</dbReference>
<feature type="transmembrane region" description="Helical" evidence="7">
    <location>
        <begin position="132"/>
        <end position="158"/>
    </location>
</feature>
<dbReference type="PROSITE" id="PS50928">
    <property type="entry name" value="ABC_TM1"/>
    <property type="match status" value="1"/>
</dbReference>
<feature type="transmembrane region" description="Helical" evidence="7">
    <location>
        <begin position="88"/>
        <end position="112"/>
    </location>
</feature>
<evidence type="ECO:0000256" key="1">
    <source>
        <dbReference type="ARBA" id="ARBA00004651"/>
    </source>
</evidence>
<dbReference type="Proteomes" id="UP000565723">
    <property type="component" value="Unassembled WGS sequence"/>
</dbReference>
<evidence type="ECO:0000256" key="4">
    <source>
        <dbReference type="ARBA" id="ARBA00022692"/>
    </source>
</evidence>
<feature type="domain" description="ABC transmembrane type-1" evidence="8">
    <location>
        <begin position="84"/>
        <end position="273"/>
    </location>
</feature>
<evidence type="ECO:0000256" key="7">
    <source>
        <dbReference type="RuleBase" id="RU363032"/>
    </source>
</evidence>
<dbReference type="Gene3D" id="1.10.3720.10">
    <property type="entry name" value="MetI-like"/>
    <property type="match status" value="1"/>
</dbReference>
<organism evidence="9 10">
    <name type="scientific">Ruegeria pomeroyi</name>
    <dbReference type="NCBI Taxonomy" id="89184"/>
    <lineage>
        <taxon>Bacteria</taxon>
        <taxon>Pseudomonadati</taxon>
        <taxon>Pseudomonadota</taxon>
        <taxon>Alphaproteobacteria</taxon>
        <taxon>Rhodobacterales</taxon>
        <taxon>Roseobacteraceae</taxon>
        <taxon>Ruegeria</taxon>
    </lineage>
</organism>
<name>A0A850LE82_9RHOB</name>
<keyword evidence="4 7" id="KW-0812">Transmembrane</keyword>
<proteinExistence type="inferred from homology"/>
<feature type="transmembrane region" description="Helical" evidence="7">
    <location>
        <begin position="209"/>
        <end position="228"/>
    </location>
</feature>
<dbReference type="PANTHER" id="PTHR43386:SF25">
    <property type="entry name" value="PEPTIDE ABC TRANSPORTER PERMEASE PROTEIN"/>
    <property type="match status" value="1"/>
</dbReference>
<accession>A0A850LE82</accession>
<gene>
    <name evidence="9" type="ORF">HW564_04730</name>
</gene>
<dbReference type="GO" id="GO:0005886">
    <property type="term" value="C:plasma membrane"/>
    <property type="evidence" value="ECO:0007669"/>
    <property type="project" value="UniProtKB-SubCell"/>
</dbReference>